<reference evidence="3 4" key="1">
    <citation type="submission" date="2018-07" db="EMBL/GenBank/DDBJ databases">
        <title>Genome analysis of Runella aurantiaca.</title>
        <authorList>
            <person name="Yang X."/>
        </authorList>
    </citation>
    <scope>NUCLEOTIDE SEQUENCE [LARGE SCALE GENOMIC DNA]</scope>
    <source>
        <strain evidence="3 4">YX9</strain>
    </source>
</reference>
<dbReference type="InterPro" id="IPR001661">
    <property type="entry name" value="Glyco_hydro_37"/>
</dbReference>
<dbReference type="GO" id="GO:0004555">
    <property type="term" value="F:alpha,alpha-trehalase activity"/>
    <property type="evidence" value="ECO:0007669"/>
    <property type="project" value="InterPro"/>
</dbReference>
<dbReference type="SUPFAM" id="SSF48208">
    <property type="entry name" value="Six-hairpin glycosidases"/>
    <property type="match status" value="1"/>
</dbReference>
<dbReference type="GO" id="GO:0005993">
    <property type="term" value="P:trehalose catabolic process"/>
    <property type="evidence" value="ECO:0007669"/>
    <property type="project" value="TreeGrafter"/>
</dbReference>
<dbReference type="PROSITE" id="PS00927">
    <property type="entry name" value="TREHALASE_1"/>
    <property type="match status" value="1"/>
</dbReference>
<keyword evidence="2" id="KW-0326">Glycosidase</keyword>
<keyword evidence="1" id="KW-0378">Hydrolase</keyword>
<dbReference type="Pfam" id="PF01204">
    <property type="entry name" value="Trehalase"/>
    <property type="match status" value="1"/>
</dbReference>
<evidence type="ECO:0000256" key="1">
    <source>
        <dbReference type="ARBA" id="ARBA00022801"/>
    </source>
</evidence>
<dbReference type="PANTHER" id="PTHR23403">
    <property type="entry name" value="TREHALASE"/>
    <property type="match status" value="1"/>
</dbReference>
<evidence type="ECO:0000256" key="2">
    <source>
        <dbReference type="ARBA" id="ARBA00023295"/>
    </source>
</evidence>
<dbReference type="EMBL" id="QPIW01000026">
    <property type="protein sequence ID" value="RDB03502.1"/>
    <property type="molecule type" value="Genomic_DNA"/>
</dbReference>
<evidence type="ECO:0000313" key="4">
    <source>
        <dbReference type="Proteomes" id="UP000253141"/>
    </source>
</evidence>
<dbReference type="RefSeq" id="WP_114463490.1">
    <property type="nucleotide sequence ID" value="NZ_QPIW01000026.1"/>
</dbReference>
<dbReference type="Gene3D" id="1.50.10.10">
    <property type="match status" value="1"/>
</dbReference>
<evidence type="ECO:0000313" key="3">
    <source>
        <dbReference type="EMBL" id="RDB03502.1"/>
    </source>
</evidence>
<dbReference type="Proteomes" id="UP000253141">
    <property type="component" value="Unassembled WGS sequence"/>
</dbReference>
<dbReference type="InterPro" id="IPR012341">
    <property type="entry name" value="6hp_glycosidase-like_sf"/>
</dbReference>
<proteinExistence type="predicted"/>
<sequence>MTLPETQMADRNLAENFQTLFDTVQRSSLFPDSKTFSDAIAKEPLAQILDSYHRRKNEANFDLKAFIEQNFILPAEQVTEYQSDLNKPIQQHLDDLWEVLTRQPSTSEAQGSLIPLPFSYVVPGGRFREIYYWDSYFTMLGLQVSGRDALVESMVNNFAHLIDTIGFIPNGNRTYYLGRSQPPFFALMVNLLAESKGEQIWQHYLPQLEKEYAFWMRGCEQLSPTLTVQNRVVRLPDGSILNRYWDDISLPRPEAYKEDVALAAQVHDQSPEEVYRHLRAAAESGWDFSSRWFKDSQTMQTIHTTDLIPVDLNCLLWFLEKRLQRAYELGGNVLLANTYGEKAAQRHTAIQSVCWNEAAGFYFDYDWKLNQQKDNYTLAAAFPLFFSLSSSAQAGRVAQVLEEKFLQKNGLLTTLQFTHEQWDAPNGWAPLQWIAYQGLKNYQLDALATRVKSNWMSNNETYYAKTGKMMEKYNVLTDDVSAQDGEYPNQDGFGWTNGVYLKMKE</sequence>
<protein>
    <submittedName>
        <fullName evidence="3">Alpha,alpha-trehalase TreA</fullName>
    </submittedName>
</protein>
<dbReference type="AlphaFoldDB" id="A0A369I379"/>
<organism evidence="3 4">
    <name type="scientific">Runella aurantiaca</name>
    <dbReference type="NCBI Taxonomy" id="2282308"/>
    <lineage>
        <taxon>Bacteria</taxon>
        <taxon>Pseudomonadati</taxon>
        <taxon>Bacteroidota</taxon>
        <taxon>Cytophagia</taxon>
        <taxon>Cytophagales</taxon>
        <taxon>Spirosomataceae</taxon>
        <taxon>Runella</taxon>
    </lineage>
</organism>
<keyword evidence="4" id="KW-1185">Reference proteome</keyword>
<dbReference type="PROSITE" id="PS00928">
    <property type="entry name" value="TREHALASE_2"/>
    <property type="match status" value="1"/>
</dbReference>
<dbReference type="PANTHER" id="PTHR23403:SF1">
    <property type="entry name" value="TREHALASE"/>
    <property type="match status" value="1"/>
</dbReference>
<gene>
    <name evidence="3" type="ORF">DVG78_23620</name>
</gene>
<name>A0A369I379_9BACT</name>
<dbReference type="InterPro" id="IPR018232">
    <property type="entry name" value="Glyco_hydro_37_CS"/>
</dbReference>
<dbReference type="NCBIfam" id="NF009773">
    <property type="entry name" value="PRK13270.1"/>
    <property type="match status" value="1"/>
</dbReference>
<dbReference type="OrthoDB" id="106887at2"/>
<dbReference type="NCBIfam" id="NF009774">
    <property type="entry name" value="PRK13271.1"/>
    <property type="match status" value="1"/>
</dbReference>
<accession>A0A369I379</accession>
<dbReference type="PRINTS" id="PR00744">
    <property type="entry name" value="GLHYDRLASE37"/>
</dbReference>
<dbReference type="InterPro" id="IPR008928">
    <property type="entry name" value="6-hairpin_glycosidase_sf"/>
</dbReference>
<comment type="caution">
    <text evidence="3">The sequence shown here is derived from an EMBL/GenBank/DDBJ whole genome shotgun (WGS) entry which is preliminary data.</text>
</comment>